<dbReference type="CDD" id="cd04301">
    <property type="entry name" value="NAT_SF"/>
    <property type="match status" value="1"/>
</dbReference>
<reference evidence="2" key="1">
    <citation type="submission" date="2020-08" db="EMBL/GenBank/DDBJ databases">
        <title>Genome public.</title>
        <authorList>
            <person name="Liu C."/>
            <person name="Sun Q."/>
        </authorList>
    </citation>
    <scope>NUCLEOTIDE SEQUENCE</scope>
    <source>
        <strain evidence="2">NSJ-24</strain>
    </source>
</reference>
<dbReference type="Pfam" id="PF00561">
    <property type="entry name" value="Abhydrolase_1"/>
    <property type="match status" value="1"/>
</dbReference>
<keyword evidence="3" id="KW-1185">Reference proteome</keyword>
<dbReference type="GO" id="GO:0016747">
    <property type="term" value="F:acyltransferase activity, transferring groups other than amino-acyl groups"/>
    <property type="evidence" value="ECO:0007669"/>
    <property type="project" value="InterPro"/>
</dbReference>
<dbReference type="EMBL" id="JACRTA010000001">
    <property type="protein sequence ID" value="MBC8567158.1"/>
    <property type="molecule type" value="Genomic_DNA"/>
</dbReference>
<proteinExistence type="predicted"/>
<comment type="caution">
    <text evidence="2">The sequence shown here is derived from an EMBL/GenBank/DDBJ whole genome shotgun (WGS) entry which is preliminary data.</text>
</comment>
<dbReference type="InterPro" id="IPR016181">
    <property type="entry name" value="Acyl_CoA_acyltransferase"/>
</dbReference>
<dbReference type="Pfam" id="PF13673">
    <property type="entry name" value="Acetyltransf_10"/>
    <property type="match status" value="1"/>
</dbReference>
<dbReference type="InterPro" id="IPR052564">
    <property type="entry name" value="N-acetyltrans/Recomb-assoc"/>
</dbReference>
<dbReference type="PROSITE" id="PS51186">
    <property type="entry name" value="GNAT"/>
    <property type="match status" value="1"/>
</dbReference>
<sequence length="439" mass="50030">MYIRKYERNDCREILSLFYDTVHTVNSGDYTRKQLFAWATGKENPEEWDESLMKNYSFVAVEDGAIVGFGDIDEGGYLNRLFVHKDHQREGVASAICDALEQAVQNSRIEVHASVTSRPFFEKRGYKIIKKQEVKRGKTALTNYIMEKQGVVSNREFIKESIEGREIKEALHRYTGKEMVRLHGNPPYMTVLVHGGPGDIGSLENVADCLAGILPGSGVLEALQSKYSINELVEELYQQIKNNCSGKVCIIGHSWGAWLSALLASEYPEIVKRLILIGCPPLEDEYVSQINKRRCKKMSDGERDLFEKLFEGKISSEEMGLISDILKKTDNYCLRDDCYYKSDRTDSKMYNAVFRQACRIRSRGGFLKAFGKIKCDIYLVHGRQDPHPEKGVAEPLRKSGICFESYILDKCGHSPFLEKFARQEFYDILLWIISGKKGG</sequence>
<gene>
    <name evidence="2" type="ORF">H8692_00080</name>
</gene>
<dbReference type="InterPro" id="IPR000073">
    <property type="entry name" value="AB_hydrolase_1"/>
</dbReference>
<organism evidence="2 3">
    <name type="scientific">Lentihominibacter hominis</name>
    <dbReference type="NCBI Taxonomy" id="2763645"/>
    <lineage>
        <taxon>Bacteria</taxon>
        <taxon>Bacillati</taxon>
        <taxon>Bacillota</taxon>
        <taxon>Clostridia</taxon>
        <taxon>Peptostreptococcales</taxon>
        <taxon>Anaerovoracaceae</taxon>
        <taxon>Lentihominibacter</taxon>
    </lineage>
</organism>
<accession>A0A926E696</accession>
<dbReference type="InterPro" id="IPR029058">
    <property type="entry name" value="AB_hydrolase_fold"/>
</dbReference>
<dbReference type="PANTHER" id="PTHR43451:SF1">
    <property type="entry name" value="ACETYLTRANSFERASE"/>
    <property type="match status" value="1"/>
</dbReference>
<dbReference type="PANTHER" id="PTHR43451">
    <property type="entry name" value="ACETYLTRANSFERASE (GNAT) FAMILY PROTEIN"/>
    <property type="match status" value="1"/>
</dbReference>
<dbReference type="InterPro" id="IPR000182">
    <property type="entry name" value="GNAT_dom"/>
</dbReference>
<evidence type="ECO:0000313" key="3">
    <source>
        <dbReference type="Proteomes" id="UP000610862"/>
    </source>
</evidence>
<dbReference type="SUPFAM" id="SSF55729">
    <property type="entry name" value="Acyl-CoA N-acyltransferases (Nat)"/>
    <property type="match status" value="1"/>
</dbReference>
<dbReference type="Gene3D" id="3.40.630.30">
    <property type="match status" value="1"/>
</dbReference>
<name>A0A926E696_9FIRM</name>
<dbReference type="Proteomes" id="UP000610862">
    <property type="component" value="Unassembled WGS sequence"/>
</dbReference>
<dbReference type="RefSeq" id="WP_177270593.1">
    <property type="nucleotide sequence ID" value="NZ_JACRTA010000001.1"/>
</dbReference>
<dbReference type="SUPFAM" id="SSF53474">
    <property type="entry name" value="alpha/beta-Hydrolases"/>
    <property type="match status" value="1"/>
</dbReference>
<evidence type="ECO:0000313" key="2">
    <source>
        <dbReference type="EMBL" id="MBC8567158.1"/>
    </source>
</evidence>
<feature type="domain" description="N-acetyltransferase" evidence="1">
    <location>
        <begin position="1"/>
        <end position="151"/>
    </location>
</feature>
<protein>
    <submittedName>
        <fullName evidence="2">GNAT family N-acetyltransferase</fullName>
    </submittedName>
</protein>
<dbReference type="Gene3D" id="3.40.50.1820">
    <property type="entry name" value="alpha/beta hydrolase"/>
    <property type="match status" value="1"/>
</dbReference>
<evidence type="ECO:0000259" key="1">
    <source>
        <dbReference type="PROSITE" id="PS51186"/>
    </source>
</evidence>
<dbReference type="AlphaFoldDB" id="A0A926E696"/>